<comment type="caution">
    <text evidence="11">The sequence shown here is derived from an EMBL/GenBank/DDBJ whole genome shotgun (WGS) entry which is preliminary data.</text>
</comment>
<accession>A0AAD9NQU1</accession>
<dbReference type="AlphaFoldDB" id="A0AAD9NQU1"/>
<keyword evidence="8" id="KW-0407">Ion channel</keyword>
<organism evidence="11 12">
    <name type="scientific">Ridgeia piscesae</name>
    <name type="common">Tubeworm</name>
    <dbReference type="NCBI Taxonomy" id="27915"/>
    <lineage>
        <taxon>Eukaryota</taxon>
        <taxon>Metazoa</taxon>
        <taxon>Spiralia</taxon>
        <taxon>Lophotrochozoa</taxon>
        <taxon>Annelida</taxon>
        <taxon>Polychaeta</taxon>
        <taxon>Sedentaria</taxon>
        <taxon>Canalipalpata</taxon>
        <taxon>Sabellida</taxon>
        <taxon>Siboglinidae</taxon>
        <taxon>Ridgeia</taxon>
    </lineage>
</organism>
<dbReference type="InterPro" id="IPR050599">
    <property type="entry name" value="VDCC_alpha-1_subunit"/>
</dbReference>
<comment type="subcellular location">
    <subcellularLocation>
        <location evidence="1">Membrane</location>
        <topology evidence="1">Multi-pass membrane protein</topology>
    </subcellularLocation>
</comment>
<dbReference type="Gene3D" id="1.20.120.350">
    <property type="entry name" value="Voltage-gated potassium channels. Chain C"/>
    <property type="match status" value="1"/>
</dbReference>
<dbReference type="GO" id="GO:0098703">
    <property type="term" value="P:calcium ion import across plasma membrane"/>
    <property type="evidence" value="ECO:0007669"/>
    <property type="project" value="TreeGrafter"/>
</dbReference>
<feature type="transmembrane region" description="Helical" evidence="10">
    <location>
        <begin position="255"/>
        <end position="272"/>
    </location>
</feature>
<evidence type="ECO:0000256" key="8">
    <source>
        <dbReference type="ARBA" id="ARBA00023303"/>
    </source>
</evidence>
<dbReference type="PANTHER" id="PTHR45628:SF1">
    <property type="entry name" value="VOLTAGE-DEPENDENT CALCIUM CHANNEL TYPE D SUBUNIT ALPHA-1"/>
    <property type="match status" value="1"/>
</dbReference>
<evidence type="ECO:0000313" key="12">
    <source>
        <dbReference type="Proteomes" id="UP001209878"/>
    </source>
</evidence>
<keyword evidence="7 10" id="KW-0472">Membrane</keyword>
<evidence type="ECO:0000256" key="6">
    <source>
        <dbReference type="ARBA" id="ARBA00023065"/>
    </source>
</evidence>
<keyword evidence="2" id="KW-0813">Transport</keyword>
<protein>
    <submittedName>
        <fullName evidence="11">Uncharacterized protein</fullName>
    </submittedName>
</protein>
<reference evidence="11" key="1">
    <citation type="journal article" date="2023" name="Mol. Biol. Evol.">
        <title>Third-Generation Sequencing Reveals the Adaptive Role of the Epigenome in Three Deep-Sea Polychaetes.</title>
        <authorList>
            <person name="Perez M."/>
            <person name="Aroh O."/>
            <person name="Sun Y."/>
            <person name="Lan Y."/>
            <person name="Juniper S.K."/>
            <person name="Young C.R."/>
            <person name="Angers B."/>
            <person name="Qian P.Y."/>
        </authorList>
    </citation>
    <scope>NUCLEOTIDE SEQUENCE</scope>
    <source>
        <strain evidence="11">R07B-5</strain>
    </source>
</reference>
<evidence type="ECO:0000256" key="2">
    <source>
        <dbReference type="ARBA" id="ARBA00022448"/>
    </source>
</evidence>
<proteinExistence type="predicted"/>
<evidence type="ECO:0000256" key="3">
    <source>
        <dbReference type="ARBA" id="ARBA00022692"/>
    </source>
</evidence>
<dbReference type="GO" id="GO:0005891">
    <property type="term" value="C:voltage-gated calcium channel complex"/>
    <property type="evidence" value="ECO:0007669"/>
    <property type="project" value="TreeGrafter"/>
</dbReference>
<keyword evidence="4" id="KW-0851">Voltage-gated channel</keyword>
<feature type="transmembrane region" description="Helical" evidence="10">
    <location>
        <begin position="186"/>
        <end position="205"/>
    </location>
</feature>
<evidence type="ECO:0000256" key="5">
    <source>
        <dbReference type="ARBA" id="ARBA00022989"/>
    </source>
</evidence>
<dbReference type="Proteomes" id="UP001209878">
    <property type="component" value="Unassembled WGS sequence"/>
</dbReference>
<dbReference type="InterPro" id="IPR027359">
    <property type="entry name" value="Volt_channel_dom_sf"/>
</dbReference>
<sequence length="273" mass="30038">MVRAVVASRGGWLLLRSRPMAHCASGAGYDDRRGYQNVPSPDASSPRLLRRPAPGGGDDNPDRDQDYLRAQATRPASPLHRSLSDSAPANAAAQRQPDNNGPGQPPTVSTTPRPSTDKPLSSAWNTALAATGAVATMSAAAKRRTNARKPNPNLNPRPMRALFCMGLKNPLRKLCINVVEWKPFEYLILITIFANCVALAVYTPYPYGDSNTTNAALVSTKFTVLFNLPPPLWGKYHVYYTHPCQSSALWWQDHVYNVLYLSTVCLMFQILFL</sequence>
<feature type="region of interest" description="Disordered" evidence="9">
    <location>
        <begin position="135"/>
        <end position="154"/>
    </location>
</feature>
<dbReference type="EMBL" id="JAODUO010000684">
    <property type="protein sequence ID" value="KAK2176094.1"/>
    <property type="molecule type" value="Genomic_DNA"/>
</dbReference>
<dbReference type="GO" id="GO:0008331">
    <property type="term" value="F:high voltage-gated calcium channel activity"/>
    <property type="evidence" value="ECO:0007669"/>
    <property type="project" value="TreeGrafter"/>
</dbReference>
<dbReference type="PANTHER" id="PTHR45628">
    <property type="entry name" value="VOLTAGE-DEPENDENT CALCIUM CHANNEL TYPE A SUBUNIT ALPHA-1"/>
    <property type="match status" value="1"/>
</dbReference>
<feature type="region of interest" description="Disordered" evidence="9">
    <location>
        <begin position="27"/>
        <end position="121"/>
    </location>
</feature>
<keyword evidence="5 10" id="KW-1133">Transmembrane helix</keyword>
<keyword evidence="3 10" id="KW-0812">Transmembrane</keyword>
<evidence type="ECO:0000256" key="4">
    <source>
        <dbReference type="ARBA" id="ARBA00022882"/>
    </source>
</evidence>
<evidence type="ECO:0000256" key="7">
    <source>
        <dbReference type="ARBA" id="ARBA00023136"/>
    </source>
</evidence>
<keyword evidence="12" id="KW-1185">Reference proteome</keyword>
<name>A0AAD9NQU1_RIDPI</name>
<keyword evidence="6" id="KW-0406">Ion transport</keyword>
<gene>
    <name evidence="11" type="ORF">NP493_684g01000</name>
</gene>
<evidence type="ECO:0000313" key="11">
    <source>
        <dbReference type="EMBL" id="KAK2176094.1"/>
    </source>
</evidence>
<evidence type="ECO:0000256" key="9">
    <source>
        <dbReference type="SAM" id="MobiDB-lite"/>
    </source>
</evidence>
<evidence type="ECO:0000256" key="1">
    <source>
        <dbReference type="ARBA" id="ARBA00004141"/>
    </source>
</evidence>
<evidence type="ECO:0000256" key="10">
    <source>
        <dbReference type="SAM" id="Phobius"/>
    </source>
</evidence>